<name>A0AAF1BNE2_9STAP</name>
<evidence type="ECO:0000256" key="1">
    <source>
        <dbReference type="ARBA" id="ARBA00022723"/>
    </source>
</evidence>
<dbReference type="GO" id="GO:0050415">
    <property type="term" value="F:formimidoylglutamase activity"/>
    <property type="evidence" value="ECO:0007669"/>
    <property type="project" value="UniProtKB-UniRule"/>
</dbReference>
<comment type="similarity">
    <text evidence="7">Belongs to the arginase family.</text>
</comment>
<evidence type="ECO:0000256" key="6">
    <source>
        <dbReference type="PIRSR" id="PIRSR036979-1"/>
    </source>
</evidence>
<evidence type="ECO:0000313" key="8">
    <source>
        <dbReference type="EMBL" id="WOS96155.1"/>
    </source>
</evidence>
<dbReference type="EMBL" id="CP136964">
    <property type="protein sequence ID" value="WOS96155.1"/>
    <property type="molecule type" value="Genomic_DNA"/>
</dbReference>
<dbReference type="GO" id="GO:0008783">
    <property type="term" value="F:agmatinase activity"/>
    <property type="evidence" value="ECO:0007669"/>
    <property type="project" value="TreeGrafter"/>
</dbReference>
<dbReference type="GO" id="GO:0046872">
    <property type="term" value="F:metal ion binding"/>
    <property type="evidence" value="ECO:0007669"/>
    <property type="project" value="UniProtKB-KW"/>
</dbReference>
<dbReference type="Pfam" id="PF00491">
    <property type="entry name" value="Arginase"/>
    <property type="match status" value="1"/>
</dbReference>
<dbReference type="SUPFAM" id="SSF52768">
    <property type="entry name" value="Arginase/deacetylase"/>
    <property type="match status" value="1"/>
</dbReference>
<evidence type="ECO:0000313" key="9">
    <source>
        <dbReference type="Proteomes" id="UP000243626"/>
    </source>
</evidence>
<feature type="binding site" evidence="6">
    <location>
        <position position="223"/>
    </location>
    <ligand>
        <name>Mn(2+)</name>
        <dbReference type="ChEBI" id="CHEBI:29035"/>
        <label>1</label>
    </ligand>
</feature>
<organism evidence="8 9">
    <name type="scientific">Nosocomiicoccus massiliensis</name>
    <dbReference type="NCBI Taxonomy" id="1232430"/>
    <lineage>
        <taxon>Bacteria</taxon>
        <taxon>Bacillati</taxon>
        <taxon>Bacillota</taxon>
        <taxon>Bacilli</taxon>
        <taxon>Bacillales</taxon>
        <taxon>Staphylococcaceae</taxon>
        <taxon>Nosocomiicoccus</taxon>
    </lineage>
</organism>
<evidence type="ECO:0000256" key="4">
    <source>
        <dbReference type="ARBA" id="ARBA00023211"/>
    </source>
</evidence>
<protein>
    <recommendedName>
        <fullName evidence="5">Formimidoylglutamase</fullName>
        <ecNumber evidence="5">3.5.3.8</ecNumber>
    </recommendedName>
</protein>
<dbReference type="InterPro" id="IPR023696">
    <property type="entry name" value="Ureohydrolase_dom_sf"/>
</dbReference>
<dbReference type="GO" id="GO:0033389">
    <property type="term" value="P:putrescine biosynthetic process from arginine, via agmatine"/>
    <property type="evidence" value="ECO:0007669"/>
    <property type="project" value="TreeGrafter"/>
</dbReference>
<evidence type="ECO:0000256" key="5">
    <source>
        <dbReference type="NCBIfam" id="TIGR01227"/>
    </source>
</evidence>
<reference evidence="9" key="1">
    <citation type="submission" date="2017-09" db="EMBL/GenBank/DDBJ databases">
        <title>Bacterial strain isolated from the female urinary microbiota.</title>
        <authorList>
            <person name="Thomas-White K."/>
            <person name="Kumar N."/>
            <person name="Forster S."/>
            <person name="Putonti C."/>
            <person name="Lawley T."/>
            <person name="Wolfe A.J."/>
        </authorList>
    </citation>
    <scope>NUCLEOTIDE SEQUENCE [LARGE SCALE GENOMIC DNA]</scope>
    <source>
        <strain evidence="9">UMB0959</strain>
    </source>
</reference>
<dbReference type="Proteomes" id="UP000243626">
    <property type="component" value="Chromosome"/>
</dbReference>
<proteinExistence type="inferred from homology"/>
<feature type="binding site" evidence="6">
    <location>
        <position position="137"/>
    </location>
    <ligand>
        <name>Mn(2+)</name>
        <dbReference type="ChEBI" id="CHEBI:29035"/>
        <label>1</label>
    </ligand>
</feature>
<dbReference type="Gene3D" id="3.40.800.10">
    <property type="entry name" value="Ureohydrolase domain"/>
    <property type="match status" value="1"/>
</dbReference>
<dbReference type="PROSITE" id="PS51409">
    <property type="entry name" value="ARGINASE_2"/>
    <property type="match status" value="1"/>
</dbReference>
<dbReference type="PANTHER" id="PTHR11358">
    <property type="entry name" value="ARGINASE/AGMATINASE"/>
    <property type="match status" value="1"/>
</dbReference>
<dbReference type="CDD" id="cd09988">
    <property type="entry name" value="Formimidoylglutamase"/>
    <property type="match status" value="1"/>
</dbReference>
<feature type="binding site" evidence="6">
    <location>
        <position position="221"/>
    </location>
    <ligand>
        <name>Mn(2+)</name>
        <dbReference type="ChEBI" id="CHEBI:29035"/>
        <label>1</label>
    </ligand>
</feature>
<feature type="binding site" evidence="6">
    <location>
        <position position="139"/>
    </location>
    <ligand>
        <name>Mn(2+)</name>
        <dbReference type="ChEBI" id="CHEBI:29035"/>
        <label>1</label>
    </ligand>
</feature>
<dbReference type="PIRSF" id="PIRSF036979">
    <property type="entry name" value="Arginase"/>
    <property type="match status" value="1"/>
</dbReference>
<evidence type="ECO:0000256" key="7">
    <source>
        <dbReference type="PROSITE-ProRule" id="PRU00742"/>
    </source>
</evidence>
<gene>
    <name evidence="8" type="primary">hutG</name>
    <name evidence="8" type="ORF">CJ229_008740</name>
</gene>
<dbReference type="EC" id="3.5.3.8" evidence="5"/>
<dbReference type="InterPro" id="IPR006035">
    <property type="entry name" value="Ureohydrolase"/>
</dbReference>
<keyword evidence="1 6" id="KW-0479">Metal-binding</keyword>
<comment type="cofactor">
    <cofactor evidence="6">
        <name>Mn(2+)</name>
        <dbReference type="ChEBI" id="CHEBI:29035"/>
    </cofactor>
    <text evidence="6">Binds 2 manganese ions per subunit.</text>
</comment>
<evidence type="ECO:0000256" key="2">
    <source>
        <dbReference type="ARBA" id="ARBA00022801"/>
    </source>
</evidence>
<evidence type="ECO:0000256" key="3">
    <source>
        <dbReference type="ARBA" id="ARBA00022808"/>
    </source>
</evidence>
<reference evidence="8 9" key="2">
    <citation type="submission" date="2023-10" db="EMBL/GenBank/DDBJ databases">
        <authorList>
            <person name="Choi B."/>
        </authorList>
    </citation>
    <scope>NUCLEOTIDE SEQUENCE [LARGE SCALE GENOMIC DNA]</scope>
    <source>
        <strain evidence="8 9">UMB0959</strain>
    </source>
</reference>
<feature type="binding site" evidence="6">
    <location>
        <position position="112"/>
    </location>
    <ligand>
        <name>Mn(2+)</name>
        <dbReference type="ChEBI" id="CHEBI:29035"/>
        <label>1</label>
    </ligand>
</feature>
<dbReference type="RefSeq" id="WP_068127990.1">
    <property type="nucleotide sequence ID" value="NZ_CP136964.1"/>
</dbReference>
<feature type="binding site" evidence="6">
    <location>
        <position position="141"/>
    </location>
    <ligand>
        <name>Mn(2+)</name>
        <dbReference type="ChEBI" id="CHEBI:29035"/>
        <label>1</label>
    </ligand>
</feature>
<sequence>MIKHEYTGRIDSDRKERFHQVVQSYTNETKSDVIVGFMSDEGVKRNKGRVGAKEAPTKIRERMSSMAYMNDVYDIGSIEGTEDLEASQQQLGNVVSKLLQNDNFTVILGGGHETVYGHYLGVRDAFKEEKIAVLNLDAHFDLRKERKSSGTMFYEMLSEDDNIDYYVIGIQQLGNTLTLFETADEFGVKYWTLDEVRQNESLLDTIKGELENYDHVFMTLCMDSVQEGVAPGTSAPSPNGFTAEEVVSTVKYFGTLNNLTSFDVSEVSPPLDINERTSSLAAFIVLTLLTEKNK</sequence>
<dbReference type="InterPro" id="IPR005923">
    <property type="entry name" value="HutG"/>
</dbReference>
<keyword evidence="9" id="KW-1185">Reference proteome</keyword>
<dbReference type="NCBIfam" id="TIGR01227">
    <property type="entry name" value="hutG"/>
    <property type="match status" value="1"/>
</dbReference>
<keyword evidence="3" id="KW-0369">Histidine metabolism</keyword>
<dbReference type="KEGG" id="nmy:CJ229_008740"/>
<keyword evidence="4 6" id="KW-0464">Manganese</keyword>
<accession>A0AAF1BNE2</accession>
<dbReference type="GO" id="GO:0019556">
    <property type="term" value="P:L-histidine catabolic process to glutamate and formamide"/>
    <property type="evidence" value="ECO:0007669"/>
    <property type="project" value="UniProtKB-UniRule"/>
</dbReference>
<dbReference type="AlphaFoldDB" id="A0AAF1BNE2"/>
<dbReference type="PANTHER" id="PTHR11358:SF35">
    <property type="entry name" value="FORMIMIDOYLGLUTAMASE"/>
    <property type="match status" value="1"/>
</dbReference>
<keyword evidence="2 8" id="KW-0378">Hydrolase</keyword>